<proteinExistence type="predicted"/>
<accession>A0A2T7F3D9</accession>
<feature type="region of interest" description="Disordered" evidence="1">
    <location>
        <begin position="1"/>
        <end position="63"/>
    </location>
</feature>
<protein>
    <submittedName>
        <fullName evidence="2">Uncharacterized protein</fullName>
    </submittedName>
</protein>
<organism evidence="2 3">
    <name type="scientific">Panicum hallii var. hallii</name>
    <dbReference type="NCBI Taxonomy" id="1504633"/>
    <lineage>
        <taxon>Eukaryota</taxon>
        <taxon>Viridiplantae</taxon>
        <taxon>Streptophyta</taxon>
        <taxon>Embryophyta</taxon>
        <taxon>Tracheophyta</taxon>
        <taxon>Spermatophyta</taxon>
        <taxon>Magnoliopsida</taxon>
        <taxon>Liliopsida</taxon>
        <taxon>Poales</taxon>
        <taxon>Poaceae</taxon>
        <taxon>PACMAD clade</taxon>
        <taxon>Panicoideae</taxon>
        <taxon>Panicodae</taxon>
        <taxon>Paniceae</taxon>
        <taxon>Panicinae</taxon>
        <taxon>Panicum</taxon>
        <taxon>Panicum sect. Panicum</taxon>
    </lineage>
</organism>
<keyword evidence="3" id="KW-1185">Reference proteome</keyword>
<reference evidence="2 3" key="1">
    <citation type="submission" date="2018-04" db="EMBL/GenBank/DDBJ databases">
        <title>WGS assembly of Panicum hallii var. hallii HAL2.</title>
        <authorList>
            <person name="Lovell J."/>
            <person name="Jenkins J."/>
            <person name="Lowry D."/>
            <person name="Mamidi S."/>
            <person name="Sreedasyam A."/>
            <person name="Weng X."/>
            <person name="Barry K."/>
            <person name="Bonette J."/>
            <person name="Campitelli B."/>
            <person name="Daum C."/>
            <person name="Gordon S."/>
            <person name="Gould B."/>
            <person name="Lipzen A."/>
            <person name="MacQueen A."/>
            <person name="Palacio-Mejia J."/>
            <person name="Plott C."/>
            <person name="Shakirov E."/>
            <person name="Shu S."/>
            <person name="Yoshinaga Y."/>
            <person name="Zane M."/>
            <person name="Rokhsar D."/>
            <person name="Grimwood J."/>
            <person name="Schmutz J."/>
            <person name="Juenger T."/>
        </authorList>
    </citation>
    <scope>NUCLEOTIDE SEQUENCE [LARGE SCALE GENOMIC DNA]</scope>
    <source>
        <strain evidence="3">cv. HAL2</strain>
    </source>
</reference>
<dbReference type="EMBL" id="CM009749">
    <property type="protein sequence ID" value="PUZ74585.1"/>
    <property type="molecule type" value="Genomic_DNA"/>
</dbReference>
<evidence type="ECO:0000256" key="1">
    <source>
        <dbReference type="SAM" id="MobiDB-lite"/>
    </source>
</evidence>
<dbReference type="Gramene" id="PUZ74585">
    <property type="protein sequence ID" value="PUZ74585"/>
    <property type="gene ID" value="GQ55_1G076600"/>
</dbReference>
<evidence type="ECO:0000313" key="2">
    <source>
        <dbReference type="EMBL" id="PUZ74585.1"/>
    </source>
</evidence>
<dbReference type="Proteomes" id="UP000244336">
    <property type="component" value="Chromosome 1"/>
</dbReference>
<gene>
    <name evidence="2" type="ORF">GQ55_1G076600</name>
</gene>
<evidence type="ECO:0000313" key="3">
    <source>
        <dbReference type="Proteomes" id="UP000244336"/>
    </source>
</evidence>
<dbReference type="AlphaFoldDB" id="A0A2T7F3D9"/>
<feature type="compositionally biased region" description="Basic residues" evidence="1">
    <location>
        <begin position="1"/>
        <end position="11"/>
    </location>
</feature>
<sequence length="71" mass="7880">MKKQSHQRPSRRGQVEATPSRAWPCRPRGWPSRRPSGPGQAGSGRAARRSWPSRPRQGTGRLVAVLVARGR</sequence>
<feature type="compositionally biased region" description="Low complexity" evidence="1">
    <location>
        <begin position="23"/>
        <end position="56"/>
    </location>
</feature>
<name>A0A2T7F3D9_9POAL</name>